<keyword evidence="10" id="KW-1185">Reference proteome</keyword>
<keyword evidence="4 7" id="KW-0812">Transmembrane</keyword>
<feature type="transmembrane region" description="Helical" evidence="7">
    <location>
        <begin position="255"/>
        <end position="274"/>
    </location>
</feature>
<dbReference type="Gene3D" id="1.10.3720.10">
    <property type="entry name" value="MetI-like"/>
    <property type="match status" value="1"/>
</dbReference>
<evidence type="ECO:0000256" key="4">
    <source>
        <dbReference type="ARBA" id="ARBA00022692"/>
    </source>
</evidence>
<evidence type="ECO:0000256" key="1">
    <source>
        <dbReference type="ARBA" id="ARBA00004651"/>
    </source>
</evidence>
<dbReference type="PANTHER" id="PTHR43744:SF9">
    <property type="entry name" value="POLYGALACTURONAN_RHAMNOGALACTURONAN TRANSPORT SYSTEM PERMEASE PROTEIN YTCP"/>
    <property type="match status" value="1"/>
</dbReference>
<evidence type="ECO:0000256" key="5">
    <source>
        <dbReference type="ARBA" id="ARBA00022989"/>
    </source>
</evidence>
<sequence length="289" mass="32252">MKKSRHSGSAFDRINGLFMILLSASMLFPFLYIAAGSLSSGTAILQGRVSIFPVEWTWVNYQAVFRNAAIWNSFVVTAFITVVGTFFNLLLTSLMAYGLARKELRGRTLIMLCIIFTMIFPAPLIPSYLLVKSLGMLNTLQALIVPSAISAFNLIIMISFFRSLPEGLLESARIDGAGEYRTWLSIAIPLSLPSITTIGLFYAVTHWNSYFAAIIYIRDPKLYPLQVKLRQLLVENDAEQMMQAVEVNLSSLEGIKMATIIVATLPILFVYPFIQKHFIKGSMLGSIKE</sequence>
<accession>A0A4V1G3P6</accession>
<dbReference type="GO" id="GO:0005886">
    <property type="term" value="C:plasma membrane"/>
    <property type="evidence" value="ECO:0007669"/>
    <property type="project" value="UniProtKB-SubCell"/>
</dbReference>
<keyword evidence="2 7" id="KW-0813">Transport</keyword>
<dbReference type="GO" id="GO:0055085">
    <property type="term" value="P:transmembrane transport"/>
    <property type="evidence" value="ECO:0007669"/>
    <property type="project" value="InterPro"/>
</dbReference>
<name>A0A4V1G3P6_9BACL</name>
<feature type="transmembrane region" description="Helical" evidence="7">
    <location>
        <begin position="109"/>
        <end position="131"/>
    </location>
</feature>
<dbReference type="EMBL" id="CP040396">
    <property type="protein sequence ID" value="QCT01924.1"/>
    <property type="molecule type" value="Genomic_DNA"/>
</dbReference>
<comment type="subcellular location">
    <subcellularLocation>
        <location evidence="1 7">Cell membrane</location>
        <topology evidence="1 7">Multi-pass membrane protein</topology>
    </subcellularLocation>
</comment>
<comment type="similarity">
    <text evidence="7">Belongs to the binding-protein-dependent transport system permease family.</text>
</comment>
<keyword evidence="6 7" id="KW-0472">Membrane</keyword>
<dbReference type="PANTHER" id="PTHR43744">
    <property type="entry name" value="ABC TRANSPORTER PERMEASE PROTEIN MG189-RELATED-RELATED"/>
    <property type="match status" value="1"/>
</dbReference>
<keyword evidence="5 7" id="KW-1133">Transmembrane helix</keyword>
<dbReference type="SUPFAM" id="SSF161098">
    <property type="entry name" value="MetI-like"/>
    <property type="match status" value="1"/>
</dbReference>
<evidence type="ECO:0000313" key="9">
    <source>
        <dbReference type="EMBL" id="QCT01924.1"/>
    </source>
</evidence>
<evidence type="ECO:0000256" key="7">
    <source>
        <dbReference type="RuleBase" id="RU363032"/>
    </source>
</evidence>
<feature type="transmembrane region" description="Helical" evidence="7">
    <location>
        <begin position="182"/>
        <end position="204"/>
    </location>
</feature>
<organism evidence="9 10">
    <name type="scientific">Paenibacillus algicola</name>
    <dbReference type="NCBI Taxonomy" id="2565926"/>
    <lineage>
        <taxon>Bacteria</taxon>
        <taxon>Bacillati</taxon>
        <taxon>Bacillota</taxon>
        <taxon>Bacilli</taxon>
        <taxon>Bacillales</taxon>
        <taxon>Paenibacillaceae</taxon>
        <taxon>Paenibacillus</taxon>
    </lineage>
</organism>
<gene>
    <name evidence="9" type="ORF">E6C60_1206</name>
</gene>
<dbReference type="InterPro" id="IPR000515">
    <property type="entry name" value="MetI-like"/>
</dbReference>
<feature type="transmembrane region" description="Helical" evidence="7">
    <location>
        <begin position="74"/>
        <end position="97"/>
    </location>
</feature>
<reference evidence="9 10" key="1">
    <citation type="submission" date="2019-05" db="EMBL/GenBank/DDBJ databases">
        <authorList>
            <person name="Chen C."/>
        </authorList>
    </citation>
    <scope>NUCLEOTIDE SEQUENCE [LARGE SCALE GENOMIC DNA]</scope>
    <source>
        <strain evidence="9 10">HB172198</strain>
    </source>
</reference>
<feature type="transmembrane region" description="Helical" evidence="7">
    <location>
        <begin position="143"/>
        <end position="161"/>
    </location>
</feature>
<feature type="transmembrane region" description="Helical" evidence="7">
    <location>
        <begin position="16"/>
        <end position="35"/>
    </location>
</feature>
<keyword evidence="3" id="KW-1003">Cell membrane</keyword>
<feature type="domain" description="ABC transmembrane type-1" evidence="8">
    <location>
        <begin position="74"/>
        <end position="274"/>
    </location>
</feature>
<evidence type="ECO:0000259" key="8">
    <source>
        <dbReference type="PROSITE" id="PS50928"/>
    </source>
</evidence>
<evidence type="ECO:0000313" key="10">
    <source>
        <dbReference type="Proteomes" id="UP000300879"/>
    </source>
</evidence>
<protein>
    <submittedName>
        <fullName evidence="9">Protein LplC</fullName>
    </submittedName>
</protein>
<dbReference type="Pfam" id="PF00528">
    <property type="entry name" value="BPD_transp_1"/>
    <property type="match status" value="1"/>
</dbReference>
<evidence type="ECO:0000256" key="3">
    <source>
        <dbReference type="ARBA" id="ARBA00022475"/>
    </source>
</evidence>
<evidence type="ECO:0000256" key="2">
    <source>
        <dbReference type="ARBA" id="ARBA00022448"/>
    </source>
</evidence>
<dbReference type="KEGG" id="palo:E6C60_1206"/>
<proteinExistence type="inferred from homology"/>
<dbReference type="AlphaFoldDB" id="A0A4V1G3P6"/>
<dbReference type="RefSeq" id="WP_233281164.1">
    <property type="nucleotide sequence ID" value="NZ_CP040396.1"/>
</dbReference>
<dbReference type="InterPro" id="IPR035906">
    <property type="entry name" value="MetI-like_sf"/>
</dbReference>
<dbReference type="Proteomes" id="UP000300879">
    <property type="component" value="Chromosome"/>
</dbReference>
<dbReference type="PROSITE" id="PS50928">
    <property type="entry name" value="ABC_TM1"/>
    <property type="match status" value="1"/>
</dbReference>
<dbReference type="CDD" id="cd06261">
    <property type="entry name" value="TM_PBP2"/>
    <property type="match status" value="1"/>
</dbReference>
<evidence type="ECO:0000256" key="6">
    <source>
        <dbReference type="ARBA" id="ARBA00023136"/>
    </source>
</evidence>